<organism evidence="2 3">
    <name type="scientific">Triticum turgidum subsp. durum</name>
    <name type="common">Durum wheat</name>
    <name type="synonym">Triticum durum</name>
    <dbReference type="NCBI Taxonomy" id="4567"/>
    <lineage>
        <taxon>Eukaryota</taxon>
        <taxon>Viridiplantae</taxon>
        <taxon>Streptophyta</taxon>
        <taxon>Embryophyta</taxon>
        <taxon>Tracheophyta</taxon>
        <taxon>Spermatophyta</taxon>
        <taxon>Magnoliopsida</taxon>
        <taxon>Liliopsida</taxon>
        <taxon>Poales</taxon>
        <taxon>Poaceae</taxon>
        <taxon>BOP clade</taxon>
        <taxon>Pooideae</taxon>
        <taxon>Triticodae</taxon>
        <taxon>Triticeae</taxon>
        <taxon>Triticinae</taxon>
        <taxon>Triticum</taxon>
    </lineage>
</organism>
<evidence type="ECO:0000313" key="3">
    <source>
        <dbReference type="Proteomes" id="UP000324705"/>
    </source>
</evidence>
<evidence type="ECO:0008006" key="4">
    <source>
        <dbReference type="Google" id="ProtNLM"/>
    </source>
</evidence>
<feature type="compositionally biased region" description="Acidic residues" evidence="1">
    <location>
        <begin position="109"/>
        <end position="127"/>
    </location>
</feature>
<dbReference type="InterPro" id="IPR044238">
    <property type="entry name" value="ASHR2-like"/>
</dbReference>
<accession>A0A9R1BQY6</accession>
<feature type="compositionally biased region" description="Acidic residues" evidence="1">
    <location>
        <begin position="88"/>
        <end position="99"/>
    </location>
</feature>
<dbReference type="AlphaFoldDB" id="A0A9R1BQY6"/>
<name>A0A9R1BQY6_TRITD</name>
<dbReference type="Gramene" id="TRITD7Av1G197560.1">
    <property type="protein sequence ID" value="TRITD7Av1G197560.1"/>
    <property type="gene ID" value="TRITD7Av1G197560"/>
</dbReference>
<evidence type="ECO:0000313" key="2">
    <source>
        <dbReference type="EMBL" id="VAI77696.1"/>
    </source>
</evidence>
<dbReference type="InterPro" id="IPR046341">
    <property type="entry name" value="SET_dom_sf"/>
</dbReference>
<dbReference type="Gene3D" id="2.170.270.10">
    <property type="entry name" value="SET domain"/>
    <property type="match status" value="1"/>
</dbReference>
<sequence length="190" mass="21326">MDCEIFRPTEQPKKSTALSQSAILLPGPGNTDIVVRALHGITEGKEVCISYFAANWRYADRQRRLLEDYGFRCECDRCQIESKWKFDDDNDGGDGDDTMEEGHGKEVAEDGGDEGMEQEEGSDDDGDDFPHAFFFVRYLCDREDCYGMLAPLPPLPSGELSHIFECNACGQLKKEEDEDEPDAGECSMDQ</sequence>
<dbReference type="EMBL" id="LT934123">
    <property type="protein sequence ID" value="VAI77696.1"/>
    <property type="molecule type" value="Genomic_DNA"/>
</dbReference>
<dbReference type="PANTHER" id="PTHR47420:SF3">
    <property type="entry name" value="HISTONE-LYSINE N-METHYLTRANSFERASE ASHR2"/>
    <property type="match status" value="1"/>
</dbReference>
<gene>
    <name evidence="2" type="ORF">TRITD_7Av1G197560</name>
</gene>
<feature type="region of interest" description="Disordered" evidence="1">
    <location>
        <begin position="86"/>
        <end position="128"/>
    </location>
</feature>
<keyword evidence="3" id="KW-1185">Reference proteome</keyword>
<dbReference type="Proteomes" id="UP000324705">
    <property type="component" value="Chromosome 7A"/>
</dbReference>
<proteinExistence type="predicted"/>
<evidence type="ECO:0000256" key="1">
    <source>
        <dbReference type="SAM" id="MobiDB-lite"/>
    </source>
</evidence>
<dbReference type="OMA" id="VMECNMC"/>
<protein>
    <recommendedName>
        <fullName evidence="4">SET domain-containing protein</fullName>
    </recommendedName>
</protein>
<reference evidence="2 3" key="1">
    <citation type="submission" date="2017-09" db="EMBL/GenBank/DDBJ databases">
        <authorList>
            <consortium name="International Durum Wheat Genome Sequencing Consortium (IDWGSC)"/>
            <person name="Milanesi L."/>
        </authorList>
    </citation>
    <scope>NUCLEOTIDE SEQUENCE [LARGE SCALE GENOMIC DNA]</scope>
    <source>
        <strain evidence="3">cv. Svevo</strain>
    </source>
</reference>
<dbReference type="SUPFAM" id="SSF82199">
    <property type="entry name" value="SET domain"/>
    <property type="match status" value="1"/>
</dbReference>
<dbReference type="PANTHER" id="PTHR47420">
    <property type="entry name" value="HISTONE-LYSINE N-METHYLTRANSFERASE ASHR2"/>
    <property type="match status" value="1"/>
</dbReference>